<reference evidence="8 9" key="1">
    <citation type="submission" date="2018-07" db="EMBL/GenBank/DDBJ databases">
        <title>Anaerosacharophilus polymeroproducens gen. nov. sp. nov., an anaerobic bacterium isolated from salt field.</title>
        <authorList>
            <person name="Kim W."/>
            <person name="Yang S.-H."/>
            <person name="Oh J."/>
            <person name="Lee J.-H."/>
            <person name="Kwon K.K."/>
        </authorList>
    </citation>
    <scope>NUCLEOTIDE SEQUENCE [LARGE SCALE GENOMIC DNA]</scope>
    <source>
        <strain evidence="8 9">MCWD5</strain>
    </source>
</reference>
<dbReference type="GO" id="GO:0017004">
    <property type="term" value="P:cytochrome complex assembly"/>
    <property type="evidence" value="ECO:0007669"/>
    <property type="project" value="InterPro"/>
</dbReference>
<proteinExistence type="inferred from homology"/>
<dbReference type="GO" id="GO:0016020">
    <property type="term" value="C:membrane"/>
    <property type="evidence" value="ECO:0007669"/>
    <property type="project" value="UniProtKB-SubCell"/>
</dbReference>
<feature type="domain" description="Cytochrome C biogenesis protein transmembrane" evidence="7">
    <location>
        <begin position="17"/>
        <end position="225"/>
    </location>
</feature>
<feature type="transmembrane region" description="Helical" evidence="6">
    <location>
        <begin position="165"/>
        <end position="193"/>
    </location>
</feature>
<evidence type="ECO:0000256" key="2">
    <source>
        <dbReference type="ARBA" id="ARBA00006143"/>
    </source>
</evidence>
<dbReference type="InterPro" id="IPR051790">
    <property type="entry name" value="Cytochrome_c-biogenesis_DsbD"/>
</dbReference>
<keyword evidence="3 6" id="KW-0812">Transmembrane</keyword>
<dbReference type="InterPro" id="IPR003834">
    <property type="entry name" value="Cyt_c_assmbl_TM_dom"/>
</dbReference>
<evidence type="ECO:0000256" key="5">
    <source>
        <dbReference type="ARBA" id="ARBA00023136"/>
    </source>
</evidence>
<evidence type="ECO:0000313" key="9">
    <source>
        <dbReference type="Proteomes" id="UP000255036"/>
    </source>
</evidence>
<feature type="transmembrane region" description="Helical" evidence="6">
    <location>
        <begin position="16"/>
        <end position="49"/>
    </location>
</feature>
<evidence type="ECO:0000256" key="4">
    <source>
        <dbReference type="ARBA" id="ARBA00022989"/>
    </source>
</evidence>
<evidence type="ECO:0000256" key="3">
    <source>
        <dbReference type="ARBA" id="ARBA00022692"/>
    </source>
</evidence>
<evidence type="ECO:0000259" key="7">
    <source>
        <dbReference type="Pfam" id="PF02683"/>
    </source>
</evidence>
<dbReference type="PANTHER" id="PTHR31272:SF6">
    <property type="entry name" value="CYTOCHROME C-TYPE BIOGENESIS CCDA-LIKE CHLOROPLASTIC PROTEIN"/>
    <property type="match status" value="1"/>
</dbReference>
<comment type="caution">
    <text evidence="8">The sequence shown here is derived from an EMBL/GenBank/DDBJ whole genome shotgun (WGS) entry which is preliminary data.</text>
</comment>
<comment type="similarity">
    <text evidence="2">Belongs to the DsbD family.</text>
</comment>
<feature type="transmembrane region" description="Helical" evidence="6">
    <location>
        <begin position="61"/>
        <end position="87"/>
    </location>
</feature>
<evidence type="ECO:0000256" key="1">
    <source>
        <dbReference type="ARBA" id="ARBA00004141"/>
    </source>
</evidence>
<organism evidence="8 9">
    <name type="scientific">Anaerosacchariphilus polymeriproducens</name>
    <dbReference type="NCBI Taxonomy" id="1812858"/>
    <lineage>
        <taxon>Bacteria</taxon>
        <taxon>Bacillati</taxon>
        <taxon>Bacillota</taxon>
        <taxon>Clostridia</taxon>
        <taxon>Lachnospirales</taxon>
        <taxon>Lachnospiraceae</taxon>
        <taxon>Anaerosacchariphilus</taxon>
    </lineage>
</organism>
<feature type="transmembrane region" description="Helical" evidence="6">
    <location>
        <begin position="93"/>
        <end position="113"/>
    </location>
</feature>
<dbReference type="Proteomes" id="UP000255036">
    <property type="component" value="Unassembled WGS sequence"/>
</dbReference>
<dbReference type="PANTHER" id="PTHR31272">
    <property type="entry name" value="CYTOCHROME C-TYPE BIOGENESIS PROTEIN HI_1454-RELATED"/>
    <property type="match status" value="1"/>
</dbReference>
<accession>A0A371AX17</accession>
<feature type="transmembrane region" description="Helical" evidence="6">
    <location>
        <begin position="205"/>
        <end position="226"/>
    </location>
</feature>
<dbReference type="OrthoDB" id="9809733at2"/>
<feature type="transmembrane region" description="Helical" evidence="6">
    <location>
        <begin position="134"/>
        <end position="159"/>
    </location>
</feature>
<gene>
    <name evidence="8" type="ORF">DWV06_06185</name>
</gene>
<dbReference type="RefSeq" id="WP_115481313.1">
    <property type="nucleotide sequence ID" value="NZ_QRCT01000015.1"/>
</dbReference>
<dbReference type="AlphaFoldDB" id="A0A371AX17"/>
<evidence type="ECO:0000256" key="6">
    <source>
        <dbReference type="SAM" id="Phobius"/>
    </source>
</evidence>
<dbReference type="Pfam" id="PF02683">
    <property type="entry name" value="DsbD_TM"/>
    <property type="match status" value="1"/>
</dbReference>
<keyword evidence="4 6" id="KW-1133">Transmembrane helix</keyword>
<keyword evidence="5 6" id="KW-0472">Membrane</keyword>
<evidence type="ECO:0000313" key="8">
    <source>
        <dbReference type="EMBL" id="RDU24126.1"/>
    </source>
</evidence>
<dbReference type="EMBL" id="QRCT01000015">
    <property type="protein sequence ID" value="RDU24126.1"/>
    <property type="molecule type" value="Genomic_DNA"/>
</dbReference>
<protein>
    <submittedName>
        <fullName evidence="8">Cytochrome c biogenesis protein CcdA</fullName>
    </submittedName>
</protein>
<keyword evidence="9" id="KW-1185">Reference proteome</keyword>
<name>A0A371AX17_9FIRM</name>
<sequence length="229" mass="24448">MNEILESLSVLIKESFWLAPFLALLAGLLTSVTPCSLSTIPLVIGVVGGTGQKDTKRAFRLSLTFAIGTAITFTVLGTAASLAGNLIGTSAKWWYIVLGILMVLMALQTWDIFHFIPSTYLISKNSKKGYIRALIAGILGGIFSSPCSTPVLVALLAIVAGKGSVVWGILLLLLYSVGHAVLAVIAGTSIGFVQKLSKSEKYGRFSIILKIVMGCAILFIAFYMFYLGF</sequence>
<comment type="subcellular location">
    <subcellularLocation>
        <location evidence="1">Membrane</location>
        <topology evidence="1">Multi-pass membrane protein</topology>
    </subcellularLocation>
</comment>